<proteinExistence type="predicted"/>
<dbReference type="Proteomes" id="UP001178461">
    <property type="component" value="Chromosome 3"/>
</dbReference>
<evidence type="ECO:0000313" key="2">
    <source>
        <dbReference type="Proteomes" id="UP001178461"/>
    </source>
</evidence>
<name>A0AA35K1K8_9SAUR</name>
<evidence type="ECO:0000313" key="1">
    <source>
        <dbReference type="EMBL" id="CAI5770106.1"/>
    </source>
</evidence>
<organism evidence="1 2">
    <name type="scientific">Podarcis lilfordi</name>
    <name type="common">Lilford's wall lizard</name>
    <dbReference type="NCBI Taxonomy" id="74358"/>
    <lineage>
        <taxon>Eukaryota</taxon>
        <taxon>Metazoa</taxon>
        <taxon>Chordata</taxon>
        <taxon>Craniata</taxon>
        <taxon>Vertebrata</taxon>
        <taxon>Euteleostomi</taxon>
        <taxon>Lepidosauria</taxon>
        <taxon>Squamata</taxon>
        <taxon>Bifurcata</taxon>
        <taxon>Unidentata</taxon>
        <taxon>Episquamata</taxon>
        <taxon>Laterata</taxon>
        <taxon>Lacertibaenia</taxon>
        <taxon>Lacertidae</taxon>
        <taxon>Podarcis</taxon>
    </lineage>
</organism>
<dbReference type="AlphaFoldDB" id="A0AA35K1K8"/>
<keyword evidence="2" id="KW-1185">Reference proteome</keyword>
<sequence>MLSLRLVRVASVVAKGHLFCVPLSFTIPIFGATLPCCMKPAQSRKPLKWDVWCCIFVSSPCQRKRISK</sequence>
<protein>
    <submittedName>
        <fullName evidence="1">Uncharacterized protein</fullName>
    </submittedName>
</protein>
<dbReference type="EMBL" id="OX395128">
    <property type="protein sequence ID" value="CAI5770106.1"/>
    <property type="molecule type" value="Genomic_DNA"/>
</dbReference>
<gene>
    <name evidence="1" type="ORF">PODLI_1B041954</name>
</gene>
<reference evidence="1" key="1">
    <citation type="submission" date="2022-12" db="EMBL/GenBank/DDBJ databases">
        <authorList>
            <person name="Alioto T."/>
            <person name="Alioto T."/>
            <person name="Gomez Garrido J."/>
        </authorList>
    </citation>
    <scope>NUCLEOTIDE SEQUENCE</scope>
</reference>
<accession>A0AA35K1K8</accession>